<dbReference type="Gene3D" id="1.20.1050.10">
    <property type="match status" value="1"/>
</dbReference>
<dbReference type="Pfam" id="PF13417">
    <property type="entry name" value="GST_N_3"/>
    <property type="match status" value="1"/>
</dbReference>
<evidence type="ECO:0008006" key="5">
    <source>
        <dbReference type="Google" id="ProtNLM"/>
    </source>
</evidence>
<dbReference type="InterPro" id="IPR050983">
    <property type="entry name" value="GST_Omega/HSP26"/>
</dbReference>
<proteinExistence type="predicted"/>
<gene>
    <name evidence="3" type="ORF">CBR_g45472</name>
</gene>
<reference evidence="3 4" key="1">
    <citation type="journal article" date="2018" name="Cell">
        <title>The Chara Genome: Secondary Complexity and Implications for Plant Terrestrialization.</title>
        <authorList>
            <person name="Nishiyama T."/>
            <person name="Sakayama H."/>
            <person name="Vries J.D."/>
            <person name="Buschmann H."/>
            <person name="Saint-Marcoux D."/>
            <person name="Ullrich K.K."/>
            <person name="Haas F.B."/>
            <person name="Vanderstraeten L."/>
            <person name="Becker D."/>
            <person name="Lang D."/>
            <person name="Vosolsobe S."/>
            <person name="Rombauts S."/>
            <person name="Wilhelmsson P.K.I."/>
            <person name="Janitza P."/>
            <person name="Kern R."/>
            <person name="Heyl A."/>
            <person name="Rumpler F."/>
            <person name="Villalobos L.I.A.C."/>
            <person name="Clay J.M."/>
            <person name="Skokan R."/>
            <person name="Toyoda A."/>
            <person name="Suzuki Y."/>
            <person name="Kagoshima H."/>
            <person name="Schijlen E."/>
            <person name="Tajeshwar N."/>
            <person name="Catarino B."/>
            <person name="Hetherington A.J."/>
            <person name="Saltykova A."/>
            <person name="Bonnot C."/>
            <person name="Breuninger H."/>
            <person name="Symeonidi A."/>
            <person name="Radhakrishnan G.V."/>
            <person name="Van Nieuwerburgh F."/>
            <person name="Deforce D."/>
            <person name="Chang C."/>
            <person name="Karol K.G."/>
            <person name="Hedrich R."/>
            <person name="Ulvskov P."/>
            <person name="Glockner G."/>
            <person name="Delwiche C.F."/>
            <person name="Petrasek J."/>
            <person name="Van de Peer Y."/>
            <person name="Friml J."/>
            <person name="Beilby M."/>
            <person name="Dolan L."/>
            <person name="Kohara Y."/>
            <person name="Sugano S."/>
            <person name="Fujiyama A."/>
            <person name="Delaux P.-M."/>
            <person name="Quint M."/>
            <person name="TheiBen G."/>
            <person name="Hagemann M."/>
            <person name="Harholt J."/>
            <person name="Dunand C."/>
            <person name="Zachgo S."/>
            <person name="Langdale J."/>
            <person name="Maumus F."/>
            <person name="Straeten D.V.D."/>
            <person name="Gould S.B."/>
            <person name="Rensing S.A."/>
        </authorList>
    </citation>
    <scope>NUCLEOTIDE SEQUENCE [LARGE SCALE GENOMIC DNA]</scope>
    <source>
        <strain evidence="3 4">S276</strain>
    </source>
</reference>
<dbReference type="InterPro" id="IPR004045">
    <property type="entry name" value="Glutathione_S-Trfase_N"/>
</dbReference>
<dbReference type="Proteomes" id="UP000265515">
    <property type="component" value="Unassembled WGS sequence"/>
</dbReference>
<dbReference type="OrthoDB" id="422574at2759"/>
<dbReference type="SUPFAM" id="SSF47616">
    <property type="entry name" value="GST C-terminal domain-like"/>
    <property type="match status" value="1"/>
</dbReference>
<dbReference type="GO" id="GO:0005737">
    <property type="term" value="C:cytoplasm"/>
    <property type="evidence" value="ECO:0007669"/>
    <property type="project" value="TreeGrafter"/>
</dbReference>
<accession>A0A388LYR8</accession>
<evidence type="ECO:0000259" key="1">
    <source>
        <dbReference type="PROSITE" id="PS50404"/>
    </source>
</evidence>
<dbReference type="EMBL" id="BFEA01000611">
    <property type="protein sequence ID" value="GBG87415.1"/>
    <property type="molecule type" value="Genomic_DNA"/>
</dbReference>
<evidence type="ECO:0000259" key="2">
    <source>
        <dbReference type="PROSITE" id="PS50405"/>
    </source>
</evidence>
<dbReference type="InterPro" id="IPR036249">
    <property type="entry name" value="Thioredoxin-like_sf"/>
</dbReference>
<name>A0A388LYR8_CHABU</name>
<dbReference type="PROSITE" id="PS50404">
    <property type="entry name" value="GST_NTER"/>
    <property type="match status" value="1"/>
</dbReference>
<feature type="domain" description="GST C-terminal" evidence="2">
    <location>
        <begin position="112"/>
        <end position="256"/>
    </location>
</feature>
<dbReference type="InterPro" id="IPR036282">
    <property type="entry name" value="Glutathione-S-Trfase_C_sf"/>
</dbReference>
<comment type="caution">
    <text evidence="3">The sequence shown here is derived from an EMBL/GenBank/DDBJ whole genome shotgun (WGS) entry which is preliminary data.</text>
</comment>
<dbReference type="AlphaFoldDB" id="A0A388LYR8"/>
<evidence type="ECO:0000313" key="4">
    <source>
        <dbReference type="Proteomes" id="UP000265515"/>
    </source>
</evidence>
<dbReference type="InterPro" id="IPR010987">
    <property type="entry name" value="Glutathione-S-Trfase_C-like"/>
</dbReference>
<evidence type="ECO:0000313" key="3">
    <source>
        <dbReference type="EMBL" id="GBG87415.1"/>
    </source>
</evidence>
<dbReference type="Gene3D" id="3.40.30.10">
    <property type="entry name" value="Glutaredoxin"/>
    <property type="match status" value="1"/>
</dbReference>
<organism evidence="3 4">
    <name type="scientific">Chara braunii</name>
    <name type="common">Braun's stonewort</name>
    <dbReference type="NCBI Taxonomy" id="69332"/>
    <lineage>
        <taxon>Eukaryota</taxon>
        <taxon>Viridiplantae</taxon>
        <taxon>Streptophyta</taxon>
        <taxon>Charophyceae</taxon>
        <taxon>Charales</taxon>
        <taxon>Characeae</taxon>
        <taxon>Chara</taxon>
    </lineage>
</organism>
<keyword evidence="4" id="KW-1185">Reference proteome</keyword>
<feature type="domain" description="GST N-terminal" evidence="1">
    <location>
        <begin position="19"/>
        <end position="104"/>
    </location>
</feature>
<dbReference type="PANTHER" id="PTHR43968">
    <property type="match status" value="1"/>
</dbReference>
<dbReference type="STRING" id="69332.A0A388LYR8"/>
<dbReference type="Pfam" id="PF00043">
    <property type="entry name" value="GST_C"/>
    <property type="match status" value="1"/>
</dbReference>
<protein>
    <recommendedName>
        <fullName evidence="5">GST N-terminal domain-containing protein</fullName>
    </recommendedName>
</protein>
<dbReference type="InterPro" id="IPR004046">
    <property type="entry name" value="GST_C"/>
</dbReference>
<dbReference type="PANTHER" id="PTHR43968:SF6">
    <property type="entry name" value="GLUTATHIONE S-TRANSFERASE OMEGA"/>
    <property type="match status" value="1"/>
</dbReference>
<dbReference type="CDD" id="cd00299">
    <property type="entry name" value="GST_C_family"/>
    <property type="match status" value="1"/>
</dbReference>
<dbReference type="PROSITE" id="PS50405">
    <property type="entry name" value="GST_CTER"/>
    <property type="match status" value="1"/>
</dbReference>
<dbReference type="Gramene" id="GBG87415">
    <property type="protein sequence ID" value="GBG87415"/>
    <property type="gene ID" value="CBR_g45472"/>
</dbReference>
<dbReference type="OMA" id="PIQGCMY"/>
<dbReference type="SUPFAM" id="SSF52833">
    <property type="entry name" value="Thioredoxin-like"/>
    <property type="match status" value="1"/>
</dbReference>
<sequence length="261" mass="28482">MAEDGASAMAAAPSPLSVDKPVLIDAAMSYFSARPRFAIYLKGLENEITLKTPAELGGLKSPTYLKMNPQGKMPILILPASDGRVIPESEVITQYILDRYAASGSGPAPALSTVDERLTENLLKRLLDTYVCVNIGAFYTTLEADQRLAKLVELRKQVGILDGYVKAAPYAAGEFSSADIAMFPAFVFVKRISALTCGWEDVFKGCPNLAKWWATITQHPVAQKLQSEMESGMSESTIEPWLTASGALSQFKNTEFEWKLC</sequence>